<dbReference type="EMBL" id="KP706801">
    <property type="protein sequence ID" value="AKD28115.1"/>
    <property type="molecule type" value="Genomic_DNA"/>
</dbReference>
<sequence>MEMPNVWLTLRRQKLRNSETVRTRGLFTAAYFCKLHAELFFFLHPSELFRVRSITPGLKSRGRSTARPNVDHDFFFRLSFSLAFYEEPANAPFYTFNVFSYSLICTMICILYMGFR</sequence>
<feature type="transmembrane region" description="Helical" evidence="1">
    <location>
        <begin position="93"/>
        <end position="115"/>
    </location>
</feature>
<keyword evidence="1" id="KW-0472">Membrane</keyword>
<evidence type="ECO:0000313" key="2">
    <source>
        <dbReference type="EMBL" id="AKD28115.1"/>
    </source>
</evidence>
<protein>
    <submittedName>
        <fullName evidence="2">Uncharacterized protein</fullName>
    </submittedName>
</protein>
<organism evidence="2">
    <name type="scientific">Glypta fumiferanae</name>
    <dbReference type="NCBI Taxonomy" id="389681"/>
    <lineage>
        <taxon>Eukaryota</taxon>
        <taxon>Metazoa</taxon>
        <taxon>Ecdysozoa</taxon>
        <taxon>Arthropoda</taxon>
        <taxon>Hexapoda</taxon>
        <taxon>Insecta</taxon>
        <taxon>Pterygota</taxon>
        <taxon>Neoptera</taxon>
        <taxon>Endopterygota</taxon>
        <taxon>Hymenoptera</taxon>
        <taxon>Apocrita</taxon>
        <taxon>Ichneumonoidea</taxon>
        <taxon>Ichneumonidae</taxon>
        <taxon>Banchinae</taxon>
        <taxon>Glypta</taxon>
    </lineage>
</organism>
<name>A0A0F6Q8W6_9HYME</name>
<dbReference type="AlphaFoldDB" id="A0A0F6Q8W6"/>
<accession>A0A0F6Q8W6</accession>
<proteinExistence type="predicted"/>
<reference evidence="2" key="1">
    <citation type="journal article" date="2015" name="J. Virol.">
        <title>Genomic and Proteomic Analyses Indicate that Banchine and Campoplegine Polydnaviruses Have Similar, if Not Identical, Viral Ancestors.</title>
        <authorList>
            <person name="Beliveau C."/>
            <person name="Cohen A."/>
            <person name="Stewart D."/>
            <person name="Periquet G."/>
            <person name="Djoumad A."/>
            <person name="Kuhn L."/>
            <person name="Stoltz D."/>
            <person name="Volkoff A.-N."/>
            <person name="Herniou E."/>
            <person name="Drezen J.-M."/>
            <person name="Cusson M."/>
        </authorList>
    </citation>
    <scope>NUCLEOTIDE SEQUENCE</scope>
</reference>
<evidence type="ECO:0000256" key="1">
    <source>
        <dbReference type="SAM" id="Phobius"/>
    </source>
</evidence>
<keyword evidence="1" id="KW-1133">Transmembrane helix</keyword>
<feature type="transmembrane region" description="Helical" evidence="1">
    <location>
        <begin position="21"/>
        <end position="43"/>
    </location>
</feature>
<keyword evidence="1" id="KW-0812">Transmembrane</keyword>